<gene>
    <name evidence="10" type="ORF">GCM10009675_24150</name>
</gene>
<keyword evidence="4" id="KW-0274">FAD</keyword>
<dbReference type="Pfam" id="PF01565">
    <property type="entry name" value="FAD_binding_4"/>
    <property type="match status" value="1"/>
</dbReference>
<organism evidence="10 11">
    <name type="scientific">Prauserella alba</name>
    <dbReference type="NCBI Taxonomy" id="176898"/>
    <lineage>
        <taxon>Bacteria</taxon>
        <taxon>Bacillati</taxon>
        <taxon>Actinomycetota</taxon>
        <taxon>Actinomycetes</taxon>
        <taxon>Pseudonocardiales</taxon>
        <taxon>Pseudonocardiaceae</taxon>
        <taxon>Prauserella</taxon>
    </lineage>
</organism>
<dbReference type="PROSITE" id="PS00198">
    <property type="entry name" value="4FE4S_FER_1"/>
    <property type="match status" value="1"/>
</dbReference>
<dbReference type="EMBL" id="BAAALM010000007">
    <property type="protein sequence ID" value="GAA1204798.1"/>
    <property type="molecule type" value="Genomic_DNA"/>
</dbReference>
<evidence type="ECO:0000256" key="1">
    <source>
        <dbReference type="ARBA" id="ARBA00001974"/>
    </source>
</evidence>
<dbReference type="Pfam" id="PF02913">
    <property type="entry name" value="FAD-oxidase_C"/>
    <property type="match status" value="1"/>
</dbReference>
<dbReference type="SUPFAM" id="SSF56176">
    <property type="entry name" value="FAD-binding/transporter-associated domain-like"/>
    <property type="match status" value="1"/>
</dbReference>
<dbReference type="InterPro" id="IPR004113">
    <property type="entry name" value="FAD-bd_oxidored_4_C"/>
</dbReference>
<dbReference type="Pfam" id="PF02754">
    <property type="entry name" value="CCG"/>
    <property type="match status" value="1"/>
</dbReference>
<evidence type="ECO:0000256" key="3">
    <source>
        <dbReference type="ARBA" id="ARBA00022723"/>
    </source>
</evidence>
<sequence>MGAVSDPVNEAAATPTDAHRPGTDRSGTGAAPAGADSLAARLRAAVTGDVEADPTARAVFSMDASNYRHVPRAVVFPRDAGDVRATLRVCRELGVPITARGAGTSIAGQAVGEGVVLDHTRYMNRILDIDPEERTARVQPGVVLDTLRAEAARYGLTFGPDPSTHSRCTLGGMIGNDSCGSHSVAWGRTTHNVVALDVLAADGTPMTFGHGEAPDNAHTRALRALVDDNLATIRQGFPSLPRRVSGYALDRLLPENGFDVARALVGSEGTCALLTEATVRLVPAPAVRVLLVAGYADDVAAADAVPHVLPLEPLTLEGMGSDMIDALLVRGRRPAALDRLPEGGGWLFAEIGGNDLADARARAERIAATLTTETGATTSIADDPADQKQLWSIREAASGIATRIPTPEGSAEAWPGWEDAAVPPERLGAYLREFRRLLADHGLRGIPYGHFGEGCVHVRIDFTLTDDEGRARFRSFMEDAGDLVVAHGGSLSGEHGDGHARAELLPRMYSPEVLRLFEAFKAIWDPDDLLNPGVLVRPHAMDADLRFDGPVRELPLTLKYPHDGGSLAVAARRCVGVGKCIDTSTGVMCPSYMATGREEHSTRGRARMLSEMMRGETVPDGWRSTEVRDALDLCLACKGCLSDCPVNVDMASYKAEFLHQHYRRRVRPAAHYSLGFLPLWSRLASLAPRAANAVLGSSRLSRALTRLGGIAPERSLPRFARRTLRHRLRTRAEAVPATFTRPRVVLWPDTFTDHFSPDVGLAAAHVLDHAGFDVVLPRSSVCCGLTWISTGQLGVARTVLRRTLKVLGPEIAAGTPIVALEPSCLAVLRHDIHDLFDPAEIDGGTGDGINALTLAEFLEKYAPDVDFPELDSDGPVPAITQQHCHQHAVAGNAADQRVLARAGINCRTLDSGCCGLAGNFGMERGHYDVSVAAAERVLVPEVEAASDDTLVLADGFSCRTQIADLTSRRALHLAEILDRALRARHSRSSR</sequence>
<keyword evidence="11" id="KW-1185">Reference proteome</keyword>
<dbReference type="PANTHER" id="PTHR11748">
    <property type="entry name" value="D-LACTATE DEHYDROGENASE"/>
    <property type="match status" value="1"/>
</dbReference>
<keyword evidence="5" id="KW-0560">Oxidoreductase</keyword>
<evidence type="ECO:0000256" key="8">
    <source>
        <dbReference type="SAM" id="MobiDB-lite"/>
    </source>
</evidence>
<evidence type="ECO:0000313" key="10">
    <source>
        <dbReference type="EMBL" id="GAA1204798.1"/>
    </source>
</evidence>
<dbReference type="Pfam" id="PF13183">
    <property type="entry name" value="Fer4_8"/>
    <property type="match status" value="1"/>
</dbReference>
<evidence type="ECO:0000256" key="6">
    <source>
        <dbReference type="ARBA" id="ARBA00023004"/>
    </source>
</evidence>
<dbReference type="PROSITE" id="PS51387">
    <property type="entry name" value="FAD_PCMH"/>
    <property type="match status" value="1"/>
</dbReference>
<evidence type="ECO:0000256" key="7">
    <source>
        <dbReference type="ARBA" id="ARBA00023014"/>
    </source>
</evidence>
<keyword evidence="2" id="KW-0285">Flavoprotein</keyword>
<keyword evidence="6" id="KW-0408">Iron</keyword>
<proteinExistence type="predicted"/>
<dbReference type="Gene3D" id="3.30.70.2740">
    <property type="match status" value="1"/>
</dbReference>
<dbReference type="PANTHER" id="PTHR11748:SF119">
    <property type="entry name" value="D-2-HYDROXYGLUTARATE DEHYDROGENASE"/>
    <property type="match status" value="1"/>
</dbReference>
<comment type="cofactor">
    <cofactor evidence="1">
        <name>FAD</name>
        <dbReference type="ChEBI" id="CHEBI:57692"/>
    </cofactor>
</comment>
<dbReference type="SUPFAM" id="SSF55103">
    <property type="entry name" value="FAD-linked oxidases, C-terminal domain"/>
    <property type="match status" value="1"/>
</dbReference>
<comment type="caution">
    <text evidence="10">The sequence shown here is derived from an EMBL/GenBank/DDBJ whole genome shotgun (WGS) entry which is preliminary data.</text>
</comment>
<dbReference type="InterPro" id="IPR004017">
    <property type="entry name" value="Cys_rich_dom"/>
</dbReference>
<evidence type="ECO:0000256" key="2">
    <source>
        <dbReference type="ARBA" id="ARBA00022630"/>
    </source>
</evidence>
<name>A0ABN1VC49_9PSEU</name>
<dbReference type="InterPro" id="IPR016169">
    <property type="entry name" value="FAD-bd_PCMH_sub2"/>
</dbReference>
<dbReference type="InterPro" id="IPR017896">
    <property type="entry name" value="4Fe4S_Fe-S-bd"/>
</dbReference>
<evidence type="ECO:0000313" key="11">
    <source>
        <dbReference type="Proteomes" id="UP001500467"/>
    </source>
</evidence>
<evidence type="ECO:0000256" key="5">
    <source>
        <dbReference type="ARBA" id="ARBA00023002"/>
    </source>
</evidence>
<dbReference type="InterPro" id="IPR016166">
    <property type="entry name" value="FAD-bd_PCMH"/>
</dbReference>
<feature type="region of interest" description="Disordered" evidence="8">
    <location>
        <begin position="1"/>
        <end position="34"/>
    </location>
</feature>
<dbReference type="InterPro" id="IPR006094">
    <property type="entry name" value="Oxid_FAD_bind_N"/>
</dbReference>
<keyword evidence="7" id="KW-0411">Iron-sulfur</keyword>
<dbReference type="Proteomes" id="UP001500467">
    <property type="component" value="Unassembled WGS sequence"/>
</dbReference>
<evidence type="ECO:0000256" key="4">
    <source>
        <dbReference type="ARBA" id="ARBA00022827"/>
    </source>
</evidence>
<protein>
    <submittedName>
        <fullName evidence="10">FAD-binding and (Fe-S)-binding domain-containing protein</fullName>
    </submittedName>
</protein>
<dbReference type="SUPFAM" id="SSF46548">
    <property type="entry name" value="alpha-helical ferredoxin"/>
    <property type="match status" value="1"/>
</dbReference>
<evidence type="ECO:0000259" key="9">
    <source>
        <dbReference type="PROSITE" id="PS51387"/>
    </source>
</evidence>
<dbReference type="InterPro" id="IPR016171">
    <property type="entry name" value="Vanillyl_alc_oxidase_C-sub2"/>
</dbReference>
<dbReference type="InterPro" id="IPR016164">
    <property type="entry name" value="FAD-linked_Oxase-like_C"/>
</dbReference>
<dbReference type="Gene3D" id="3.30.465.10">
    <property type="match status" value="1"/>
</dbReference>
<dbReference type="InterPro" id="IPR036318">
    <property type="entry name" value="FAD-bd_PCMH-like_sf"/>
</dbReference>
<dbReference type="InterPro" id="IPR017900">
    <property type="entry name" value="4Fe4S_Fe_S_CS"/>
</dbReference>
<keyword evidence="3" id="KW-0479">Metal-binding</keyword>
<feature type="domain" description="FAD-binding PCMH-type" evidence="9">
    <location>
        <begin position="67"/>
        <end position="284"/>
    </location>
</feature>
<dbReference type="Gene3D" id="1.10.45.10">
    <property type="entry name" value="Vanillyl-alcohol Oxidase, Chain A, domain 4"/>
    <property type="match status" value="1"/>
</dbReference>
<reference evidence="10 11" key="1">
    <citation type="journal article" date="2019" name="Int. J. Syst. Evol. Microbiol.">
        <title>The Global Catalogue of Microorganisms (GCM) 10K type strain sequencing project: providing services to taxonomists for standard genome sequencing and annotation.</title>
        <authorList>
            <consortium name="The Broad Institute Genomics Platform"/>
            <consortium name="The Broad Institute Genome Sequencing Center for Infectious Disease"/>
            <person name="Wu L."/>
            <person name="Ma J."/>
        </authorList>
    </citation>
    <scope>NUCLEOTIDE SEQUENCE [LARGE SCALE GENOMIC DNA]</scope>
    <source>
        <strain evidence="10 11">JCM 13022</strain>
    </source>
</reference>
<accession>A0ABN1VC49</accession>